<dbReference type="SMART" id="SM00496">
    <property type="entry name" value="IENR2"/>
    <property type="match status" value="2"/>
</dbReference>
<dbReference type="SUPFAM" id="SSF82771">
    <property type="entry name" value="GIY-YIG endonuclease"/>
    <property type="match status" value="1"/>
</dbReference>
<dbReference type="InterPro" id="IPR035901">
    <property type="entry name" value="GIY-YIG_endonuc_sf"/>
</dbReference>
<evidence type="ECO:0000313" key="6">
    <source>
        <dbReference type="EMBL" id="QHS79449.1"/>
    </source>
</evidence>
<reference evidence="6" key="1">
    <citation type="journal article" date="2020" name="Nature">
        <title>Giant virus diversity and host interactions through global metagenomics.</title>
        <authorList>
            <person name="Schulz F."/>
            <person name="Roux S."/>
            <person name="Paez-Espino D."/>
            <person name="Jungbluth S."/>
            <person name="Walsh D.A."/>
            <person name="Denef V.J."/>
            <person name="McMahon K.D."/>
            <person name="Konstantinidis K.T."/>
            <person name="Eloe-Fadrosh E.A."/>
            <person name="Kyrpides N.C."/>
            <person name="Woyke T."/>
        </authorList>
    </citation>
    <scope>NUCLEOTIDE SEQUENCE</scope>
    <source>
        <strain evidence="6">GVMAG-S-1035237-23</strain>
    </source>
</reference>
<organism evidence="6">
    <name type="scientific">viral metagenome</name>
    <dbReference type="NCBI Taxonomy" id="1070528"/>
    <lineage>
        <taxon>unclassified sequences</taxon>
        <taxon>metagenomes</taxon>
        <taxon>organismal metagenomes</taxon>
    </lineage>
</organism>
<dbReference type="GO" id="GO:0003677">
    <property type="term" value="F:DNA binding"/>
    <property type="evidence" value="ECO:0007669"/>
    <property type="project" value="InterPro"/>
</dbReference>
<keyword evidence="2" id="KW-0540">Nuclease</keyword>
<comment type="similarity">
    <text evidence="1">To endonucleases of group I introns of fungi and phage.</text>
</comment>
<dbReference type="GO" id="GO:0004519">
    <property type="term" value="F:endonuclease activity"/>
    <property type="evidence" value="ECO:0007669"/>
    <property type="project" value="UniProtKB-KW"/>
</dbReference>
<accession>A0A6C0AI49</accession>
<dbReference type="InterPro" id="IPR000305">
    <property type="entry name" value="GIY-YIG_endonuc"/>
</dbReference>
<dbReference type="Pfam" id="PF01541">
    <property type="entry name" value="GIY-YIG"/>
    <property type="match status" value="1"/>
</dbReference>
<evidence type="ECO:0000256" key="3">
    <source>
        <dbReference type="ARBA" id="ARBA00022759"/>
    </source>
</evidence>
<keyword evidence="4" id="KW-0378">Hydrolase</keyword>
<evidence type="ECO:0000256" key="1">
    <source>
        <dbReference type="ARBA" id="ARBA00010045"/>
    </source>
</evidence>
<dbReference type="InterPro" id="IPR003611">
    <property type="entry name" value="NUMOD3"/>
</dbReference>
<dbReference type="GO" id="GO:0016787">
    <property type="term" value="F:hydrolase activity"/>
    <property type="evidence" value="ECO:0007669"/>
    <property type="project" value="UniProtKB-KW"/>
</dbReference>
<protein>
    <recommendedName>
        <fullName evidence="5">GIY-YIG domain-containing protein</fullName>
    </recommendedName>
</protein>
<dbReference type="SUPFAM" id="SSF64496">
    <property type="entry name" value="DNA-binding domain of intron-encoded endonucleases"/>
    <property type="match status" value="1"/>
</dbReference>
<name>A0A6C0AI49_9ZZZZ</name>
<dbReference type="NCBIfam" id="TIGR01453">
    <property type="entry name" value="grpIintron_endo"/>
    <property type="match status" value="1"/>
</dbReference>
<dbReference type="InterPro" id="IPR036388">
    <property type="entry name" value="WH-like_DNA-bd_sf"/>
</dbReference>
<dbReference type="AlphaFoldDB" id="A0A6C0AI49"/>
<dbReference type="SMART" id="SM00465">
    <property type="entry name" value="GIYc"/>
    <property type="match status" value="1"/>
</dbReference>
<evidence type="ECO:0000256" key="4">
    <source>
        <dbReference type="ARBA" id="ARBA00022801"/>
    </source>
</evidence>
<dbReference type="EMBL" id="MN740643">
    <property type="protein sequence ID" value="QHS79449.1"/>
    <property type="molecule type" value="Genomic_DNA"/>
</dbReference>
<dbReference type="Gene3D" id="3.40.1440.10">
    <property type="entry name" value="GIY-YIG endonuclease"/>
    <property type="match status" value="1"/>
</dbReference>
<dbReference type="InterPro" id="IPR006350">
    <property type="entry name" value="Intron_endoG1"/>
</dbReference>
<keyword evidence="3" id="KW-0255">Endonuclease</keyword>
<feature type="domain" description="GIY-YIG" evidence="5">
    <location>
        <begin position="1"/>
        <end position="90"/>
    </location>
</feature>
<dbReference type="InterPro" id="IPR003647">
    <property type="entry name" value="Intron_nuc_1_rpt"/>
</dbReference>
<dbReference type="SMART" id="SM00497">
    <property type="entry name" value="IENR1"/>
    <property type="match status" value="1"/>
</dbReference>
<proteinExistence type="predicted"/>
<dbReference type="Gene3D" id="1.10.10.10">
    <property type="entry name" value="Winged helix-like DNA-binding domain superfamily/Winged helix DNA-binding domain"/>
    <property type="match status" value="1"/>
</dbReference>
<evidence type="ECO:0000256" key="2">
    <source>
        <dbReference type="ARBA" id="ARBA00022722"/>
    </source>
</evidence>
<evidence type="ECO:0000259" key="5">
    <source>
        <dbReference type="PROSITE" id="PS50164"/>
    </source>
</evidence>
<dbReference type="PROSITE" id="PS50164">
    <property type="entry name" value="GIY_YIG"/>
    <property type="match status" value="1"/>
</dbReference>
<sequence>MGYIYRITNNLNGKQYVGQTLHSDIHTRWNQHKRKCKTMLGRCLFNAYVKHGIENFKFEIVCVCFDEACNDLEEFYIKKFGTLSPKGYNLKEGGRNSRHNEETKKLISEKKTGVPSTIVYTDEMKKARSERQLASKNHNFGKSVSNEQRTAISEKMKQIWKEKKEAGFVQSKTVIDALHKGRAEKRKIVAKKPKVITKGRKQRVGKYDDYDTLLEEFESIQEAVHNTDISSSHISRVCRGERKHAGGFKWKFLDVDLINFKRNITTGERYITKQKNTYVVRVKRGIILDYRSHHSSLEDAIIARNEVINNLPENLL</sequence>
<dbReference type="CDD" id="cd10443">
    <property type="entry name" value="GIY-YIG_HE_Tlr8p_PBC-V_like"/>
    <property type="match status" value="1"/>
</dbReference>